<accession>A0A0T5VHU6</accession>
<evidence type="ECO:0000256" key="9">
    <source>
        <dbReference type="SAM" id="SignalP"/>
    </source>
</evidence>
<dbReference type="PANTHER" id="PTHR30069:SF29">
    <property type="entry name" value="HEMOGLOBIN AND HEMOGLOBIN-HAPTOGLOBIN-BINDING PROTEIN 1-RELATED"/>
    <property type="match status" value="1"/>
</dbReference>
<dbReference type="RefSeq" id="WP_057935023.1">
    <property type="nucleotide sequence ID" value="NZ_LMZQ01000050.1"/>
</dbReference>
<dbReference type="InterPro" id="IPR036942">
    <property type="entry name" value="Beta-barrel_TonB_sf"/>
</dbReference>
<dbReference type="STRING" id="687842.ASU31_25290"/>
<dbReference type="PROSITE" id="PS52016">
    <property type="entry name" value="TONB_DEPENDENT_REC_3"/>
    <property type="match status" value="1"/>
</dbReference>
<protein>
    <recommendedName>
        <fullName evidence="14">TonB-dependent receptor</fullName>
    </recommendedName>
</protein>
<evidence type="ECO:0000259" key="10">
    <source>
        <dbReference type="Pfam" id="PF07715"/>
    </source>
</evidence>
<evidence type="ECO:0000256" key="4">
    <source>
        <dbReference type="ARBA" id="ARBA00022692"/>
    </source>
</evidence>
<dbReference type="EMBL" id="LMZQ01000050">
    <property type="protein sequence ID" value="KRT13329.1"/>
    <property type="molecule type" value="Genomic_DNA"/>
</dbReference>
<evidence type="ECO:0000259" key="11">
    <source>
        <dbReference type="Pfam" id="PF14905"/>
    </source>
</evidence>
<dbReference type="GO" id="GO:0009279">
    <property type="term" value="C:cell outer membrane"/>
    <property type="evidence" value="ECO:0007669"/>
    <property type="project" value="UniProtKB-SubCell"/>
</dbReference>
<dbReference type="PANTHER" id="PTHR30069">
    <property type="entry name" value="TONB-DEPENDENT OUTER MEMBRANE RECEPTOR"/>
    <property type="match status" value="1"/>
</dbReference>
<feature type="signal peptide" evidence="9">
    <location>
        <begin position="1"/>
        <end position="19"/>
    </location>
</feature>
<keyword evidence="3 8" id="KW-1134">Transmembrane beta strand</keyword>
<evidence type="ECO:0000256" key="8">
    <source>
        <dbReference type="PROSITE-ProRule" id="PRU01360"/>
    </source>
</evidence>
<dbReference type="Gene3D" id="2.60.40.1120">
    <property type="entry name" value="Carboxypeptidase-like, regulatory domain"/>
    <property type="match status" value="1"/>
</dbReference>
<dbReference type="AlphaFoldDB" id="A0A0T5VHU6"/>
<keyword evidence="4 8" id="KW-0812">Transmembrane</keyword>
<gene>
    <name evidence="12" type="ORF">ASU31_25290</name>
</gene>
<dbReference type="Gene3D" id="2.170.130.10">
    <property type="entry name" value="TonB-dependent receptor, plug domain"/>
    <property type="match status" value="1"/>
</dbReference>
<dbReference type="Pfam" id="PF07715">
    <property type="entry name" value="Plug"/>
    <property type="match status" value="1"/>
</dbReference>
<keyword evidence="7 8" id="KW-0998">Cell outer membrane</keyword>
<dbReference type="OrthoDB" id="606851at2"/>
<keyword evidence="6 8" id="KW-0472">Membrane</keyword>
<keyword evidence="2 8" id="KW-0813">Transport</keyword>
<dbReference type="SUPFAM" id="SSF56935">
    <property type="entry name" value="Porins"/>
    <property type="match status" value="1"/>
</dbReference>
<dbReference type="SUPFAM" id="SSF49464">
    <property type="entry name" value="Carboxypeptidase regulatory domain-like"/>
    <property type="match status" value="1"/>
</dbReference>
<keyword evidence="13" id="KW-1185">Reference proteome</keyword>
<proteinExistence type="inferred from homology"/>
<comment type="subcellular location">
    <subcellularLocation>
        <location evidence="1 8">Cell outer membrane</location>
        <topology evidence="1 8">Multi-pass membrane protein</topology>
    </subcellularLocation>
</comment>
<dbReference type="InterPro" id="IPR012910">
    <property type="entry name" value="Plug_dom"/>
</dbReference>
<dbReference type="Gene3D" id="2.40.170.20">
    <property type="entry name" value="TonB-dependent receptor, beta-barrel domain"/>
    <property type="match status" value="1"/>
</dbReference>
<dbReference type="Pfam" id="PF13620">
    <property type="entry name" value="CarboxypepD_reg"/>
    <property type="match status" value="1"/>
</dbReference>
<comment type="similarity">
    <text evidence="8">Belongs to the TonB-dependent receptor family.</text>
</comment>
<sequence length="823" mass="89867">MRYLLTVLFLITLSNTLFAQTNPGKGKISGTVIDATTKEPIDFATVTIFKTGTKTVVNGISSNAQGNFTVSGLANGVYKVAVDFIGYKEKIFDPVTISATSSNIHLGTTLLVSTVDQLQSVTVTAKTPIIENKIDKTVYNTANDLTAQNGVALDVLKKVPMVSVDIDGNVELQGSGSVRFLINGKPSSIFGASLADALQSIPASQIKSVEVITSPGAKYDASGTGGIINIVLKDNKFQGMNGSVNVSAGTRLENGSVNLNVKKGNFGVGVFFSGNKQFNTVTKSSLDRLSYNNTRDTINRFFQDGSNPTKRGSYQTGINLNWSITPKDEVTATFGYNHFNNNGSGVTNQNQQYLLASSGLLLSNIQSTRNSVSNFNANSTDISLAYKKSFKKGGHELDFLYNSSFGNNTVRTSQTSAYLNGNYPTTGLQSSNPGKENETELSVNYTLPVSKKLTIESGVKMNIDDLNNNVVTDTLTTNGSYINNANQTYGFNYKRNVYSAYLSASFSLFKDFITGKTGLRYERTGKVADFSGAEIAGYNTFAPSFTLQHKLDDSQSIKLSYTYRIERPDYGDLNPFYNISDPHNMSTGNPLLKPEIGNNFELGYSKNFKNGANIYFAGYFRRNTDDMQQLTTYYDVLTINDIDYSAVSLTQRFNLGTQTSIGASLFASVPITKKLNLRTNIQAGNRDNVSPGLASVSAFAYRTNLNASYELRNNLLAEVFGNYNSSQKNLRSTRPSVFNYSIAIRKQFLNKNASIGLTGVNPFNRNLTQRQTSFGPNFDQTSLRFVPVRSFGLTLSYKFGKLQFKKDSKEDNGPQLPDVGGGK</sequence>
<evidence type="ECO:0000256" key="7">
    <source>
        <dbReference type="ARBA" id="ARBA00023237"/>
    </source>
</evidence>
<dbReference type="InterPro" id="IPR041700">
    <property type="entry name" value="OMP_b-brl_3"/>
</dbReference>
<evidence type="ECO:0008006" key="14">
    <source>
        <dbReference type="Google" id="ProtNLM"/>
    </source>
</evidence>
<feature type="chain" id="PRO_5006665149" description="TonB-dependent receptor" evidence="9">
    <location>
        <begin position="20"/>
        <end position="823"/>
    </location>
</feature>
<dbReference type="GO" id="GO:0015344">
    <property type="term" value="F:siderophore uptake transmembrane transporter activity"/>
    <property type="evidence" value="ECO:0007669"/>
    <property type="project" value="TreeGrafter"/>
</dbReference>
<comment type="caution">
    <text evidence="12">The sequence shown here is derived from an EMBL/GenBank/DDBJ whole genome shotgun (WGS) entry which is preliminary data.</text>
</comment>
<feature type="domain" description="TonB-dependent receptor plug" evidence="10">
    <location>
        <begin position="143"/>
        <end position="227"/>
    </location>
</feature>
<evidence type="ECO:0000256" key="1">
    <source>
        <dbReference type="ARBA" id="ARBA00004571"/>
    </source>
</evidence>
<evidence type="ECO:0000313" key="13">
    <source>
        <dbReference type="Proteomes" id="UP000051950"/>
    </source>
</evidence>
<reference evidence="12 13" key="1">
    <citation type="submission" date="2015-11" db="EMBL/GenBank/DDBJ databases">
        <title>Sequence of Pedobacter ginsenosidimutans.</title>
        <authorList>
            <person name="Carson E."/>
            <person name="Keyser V."/>
            <person name="Newman J."/>
            <person name="Miller J."/>
        </authorList>
    </citation>
    <scope>NUCLEOTIDE SEQUENCE [LARGE SCALE GENOMIC DNA]</scope>
    <source>
        <strain evidence="12 13">KACC 14530</strain>
    </source>
</reference>
<evidence type="ECO:0000256" key="6">
    <source>
        <dbReference type="ARBA" id="ARBA00023136"/>
    </source>
</evidence>
<dbReference type="GO" id="GO:0044718">
    <property type="term" value="P:siderophore transmembrane transport"/>
    <property type="evidence" value="ECO:0007669"/>
    <property type="project" value="TreeGrafter"/>
</dbReference>
<dbReference type="Proteomes" id="UP000051950">
    <property type="component" value="Unassembled WGS sequence"/>
</dbReference>
<dbReference type="InterPro" id="IPR037066">
    <property type="entry name" value="Plug_dom_sf"/>
</dbReference>
<feature type="domain" description="Outer membrane protein beta-barrel" evidence="11">
    <location>
        <begin position="388"/>
        <end position="797"/>
    </location>
</feature>
<evidence type="ECO:0000256" key="5">
    <source>
        <dbReference type="ARBA" id="ARBA00022729"/>
    </source>
</evidence>
<evidence type="ECO:0000256" key="2">
    <source>
        <dbReference type="ARBA" id="ARBA00022448"/>
    </source>
</evidence>
<evidence type="ECO:0000256" key="3">
    <source>
        <dbReference type="ARBA" id="ARBA00022452"/>
    </source>
</evidence>
<dbReference type="InterPro" id="IPR039426">
    <property type="entry name" value="TonB-dep_rcpt-like"/>
</dbReference>
<dbReference type="InterPro" id="IPR008969">
    <property type="entry name" value="CarboxyPept-like_regulatory"/>
</dbReference>
<organism evidence="12 13">
    <name type="scientific">Pedobacter ginsenosidimutans</name>
    <dbReference type="NCBI Taxonomy" id="687842"/>
    <lineage>
        <taxon>Bacteria</taxon>
        <taxon>Pseudomonadati</taxon>
        <taxon>Bacteroidota</taxon>
        <taxon>Sphingobacteriia</taxon>
        <taxon>Sphingobacteriales</taxon>
        <taxon>Sphingobacteriaceae</taxon>
        <taxon>Pedobacter</taxon>
    </lineage>
</organism>
<keyword evidence="5 9" id="KW-0732">Signal</keyword>
<dbReference type="Pfam" id="PF14905">
    <property type="entry name" value="OMP_b-brl_3"/>
    <property type="match status" value="1"/>
</dbReference>
<name>A0A0T5VHU6_9SPHI</name>
<evidence type="ECO:0000313" key="12">
    <source>
        <dbReference type="EMBL" id="KRT13329.1"/>
    </source>
</evidence>